<gene>
    <name evidence="2" type="ORF">BWK73_40100</name>
</gene>
<keyword evidence="1" id="KW-0732">Signal</keyword>
<protein>
    <recommendedName>
        <fullName evidence="4">WxL domain-containing protein</fullName>
    </recommendedName>
</protein>
<dbReference type="AlphaFoldDB" id="A0A1Y1QDN4"/>
<feature type="chain" id="PRO_5012711235" description="WxL domain-containing protein" evidence="1">
    <location>
        <begin position="22"/>
        <end position="196"/>
    </location>
</feature>
<evidence type="ECO:0008006" key="4">
    <source>
        <dbReference type="Google" id="ProtNLM"/>
    </source>
</evidence>
<name>A0A1Y1QDN4_9GAMM</name>
<proteinExistence type="predicted"/>
<evidence type="ECO:0000313" key="3">
    <source>
        <dbReference type="Proteomes" id="UP000192491"/>
    </source>
</evidence>
<sequence>MNKKLLILSIAAILATPSAFAAYEGDPNIAAHADANTGTNDDAIDKQTVSIIVPEVALLQIADAPVSLTMPAPANAGEGFKTADAQTSAVQALKISSNSEAGSTSARKLTASIAAALPTNWKLTITPTTSAGTAVASDLVDATVSADIVTDILNKKDASGSFTYKLGPKADGDMMAFSGAADAAKAVEITYTLSDV</sequence>
<dbReference type="EMBL" id="MTEJ01000419">
    <property type="protein sequence ID" value="OQX03275.1"/>
    <property type="molecule type" value="Genomic_DNA"/>
</dbReference>
<evidence type="ECO:0000313" key="2">
    <source>
        <dbReference type="EMBL" id="OQX03275.1"/>
    </source>
</evidence>
<feature type="signal peptide" evidence="1">
    <location>
        <begin position="1"/>
        <end position="21"/>
    </location>
</feature>
<dbReference type="Proteomes" id="UP000192491">
    <property type="component" value="Unassembled WGS sequence"/>
</dbReference>
<organism evidence="2 3">
    <name type="scientific">Thiothrix lacustris</name>
    <dbReference type="NCBI Taxonomy" id="525917"/>
    <lineage>
        <taxon>Bacteria</taxon>
        <taxon>Pseudomonadati</taxon>
        <taxon>Pseudomonadota</taxon>
        <taxon>Gammaproteobacteria</taxon>
        <taxon>Thiotrichales</taxon>
        <taxon>Thiotrichaceae</taxon>
        <taxon>Thiothrix</taxon>
    </lineage>
</organism>
<accession>A0A1Y1QDN4</accession>
<comment type="caution">
    <text evidence="2">The sequence shown here is derived from an EMBL/GenBank/DDBJ whole genome shotgun (WGS) entry which is preliminary data.</text>
</comment>
<reference evidence="2 3" key="1">
    <citation type="submission" date="2017-01" db="EMBL/GenBank/DDBJ databases">
        <title>Novel large sulfur bacteria in the metagenomes of groundwater-fed chemosynthetic microbial mats in the Lake Huron basin.</title>
        <authorList>
            <person name="Sharrar A.M."/>
            <person name="Flood B.E."/>
            <person name="Bailey J.V."/>
            <person name="Jones D.S."/>
            <person name="Biddanda B."/>
            <person name="Ruberg S.A."/>
            <person name="Marcus D.N."/>
            <person name="Dick G.J."/>
        </authorList>
    </citation>
    <scope>NUCLEOTIDE SEQUENCE [LARGE SCALE GENOMIC DNA]</scope>
    <source>
        <strain evidence="2">A8</strain>
    </source>
</reference>
<evidence type="ECO:0000256" key="1">
    <source>
        <dbReference type="SAM" id="SignalP"/>
    </source>
</evidence>